<protein>
    <submittedName>
        <fullName evidence="1">Uncharacterized protein</fullName>
    </submittedName>
</protein>
<gene>
    <name evidence="1" type="ORF">GCM10009304_05370</name>
</gene>
<sequence length="89" mass="9503">MYGLRIDADVTAGKQPAHVLLTYAGKVGNQTIETHCLGLPRRLVDGVQACASRAEACDISLICGQSIERRGCYRGLKAPAFPCDARLGN</sequence>
<comment type="caution">
    <text evidence="1">The sequence shown here is derived from an EMBL/GenBank/DDBJ whole genome shotgun (WGS) entry which is preliminary data.</text>
</comment>
<dbReference type="Proteomes" id="UP000635983">
    <property type="component" value="Unassembled WGS sequence"/>
</dbReference>
<reference evidence="1" key="2">
    <citation type="submission" date="2020-09" db="EMBL/GenBank/DDBJ databases">
        <authorList>
            <person name="Sun Q."/>
            <person name="Ohkuma M."/>
        </authorList>
    </citation>
    <scope>NUCLEOTIDE SEQUENCE</scope>
    <source>
        <strain evidence="1">JCM 30078</strain>
    </source>
</reference>
<dbReference type="EMBL" id="BMPO01000001">
    <property type="protein sequence ID" value="GGJ82374.1"/>
    <property type="molecule type" value="Genomic_DNA"/>
</dbReference>
<organism evidence="1 2">
    <name type="scientific">Pseudomonas matsuisoli</name>
    <dbReference type="NCBI Taxonomy" id="1515666"/>
    <lineage>
        <taxon>Bacteria</taxon>
        <taxon>Pseudomonadati</taxon>
        <taxon>Pseudomonadota</taxon>
        <taxon>Gammaproteobacteria</taxon>
        <taxon>Pseudomonadales</taxon>
        <taxon>Pseudomonadaceae</taxon>
        <taxon>Pseudomonas</taxon>
    </lineage>
</organism>
<keyword evidence="2" id="KW-1185">Reference proteome</keyword>
<evidence type="ECO:0000313" key="1">
    <source>
        <dbReference type="EMBL" id="GGJ82374.1"/>
    </source>
</evidence>
<name>A0A917USK4_9PSED</name>
<reference evidence="1" key="1">
    <citation type="journal article" date="2014" name="Int. J. Syst. Evol. Microbiol.">
        <title>Complete genome sequence of Corynebacterium casei LMG S-19264T (=DSM 44701T), isolated from a smear-ripened cheese.</title>
        <authorList>
            <consortium name="US DOE Joint Genome Institute (JGI-PGF)"/>
            <person name="Walter F."/>
            <person name="Albersmeier A."/>
            <person name="Kalinowski J."/>
            <person name="Ruckert C."/>
        </authorList>
    </citation>
    <scope>NUCLEOTIDE SEQUENCE</scope>
    <source>
        <strain evidence="1">JCM 30078</strain>
    </source>
</reference>
<accession>A0A917USK4</accession>
<evidence type="ECO:0000313" key="2">
    <source>
        <dbReference type="Proteomes" id="UP000635983"/>
    </source>
</evidence>
<dbReference type="AlphaFoldDB" id="A0A917USK4"/>
<proteinExistence type="predicted"/>